<accession>A0A1V9FZ66</accession>
<dbReference type="EMBL" id="LWBP01000100">
    <property type="protein sequence ID" value="OQP63614.1"/>
    <property type="molecule type" value="Genomic_DNA"/>
</dbReference>
<comment type="caution">
    <text evidence="1">The sequence shown here is derived from an EMBL/GenBank/DDBJ whole genome shotgun (WGS) entry which is preliminary data.</text>
</comment>
<dbReference type="Proteomes" id="UP000192276">
    <property type="component" value="Unassembled WGS sequence"/>
</dbReference>
<reference evidence="2" key="1">
    <citation type="submission" date="2016-04" db="EMBL/GenBank/DDBJ databases">
        <authorList>
            <person name="Chen L."/>
            <person name="Zhuang W."/>
            <person name="Wang G."/>
        </authorList>
    </citation>
    <scope>NUCLEOTIDE SEQUENCE [LARGE SCALE GENOMIC DNA]</scope>
    <source>
        <strain evidence="2">208</strain>
    </source>
</reference>
<name>A0A1V9FZ66_9BACT</name>
<sequence>MKITTRSLLLLFTLFQSYVHGQAQELQYTCHKKSVCKERLVQVKRFSLSNSDTTFRSNDNGICYVTKLGTYFLLSSEIDTGVEPPKVEFKSFADYRDTVQSWAMFPVLITGYGDDLEPGDWLYCDNRCEGNKADYYKNGQKRVEGTFKKGKPVGHVKWYDMNGKVINVEQYDKNGKKIRSVRLN</sequence>
<evidence type="ECO:0000313" key="2">
    <source>
        <dbReference type="Proteomes" id="UP000192276"/>
    </source>
</evidence>
<evidence type="ECO:0000313" key="1">
    <source>
        <dbReference type="EMBL" id="OQP63614.1"/>
    </source>
</evidence>
<organism evidence="1 2">
    <name type="scientific">Niastella populi</name>
    <dbReference type="NCBI Taxonomy" id="550983"/>
    <lineage>
        <taxon>Bacteria</taxon>
        <taxon>Pseudomonadati</taxon>
        <taxon>Bacteroidota</taxon>
        <taxon>Chitinophagia</taxon>
        <taxon>Chitinophagales</taxon>
        <taxon>Chitinophagaceae</taxon>
        <taxon>Niastella</taxon>
    </lineage>
</organism>
<dbReference type="SUPFAM" id="SSF82185">
    <property type="entry name" value="Histone H3 K4-specific methyltransferase SET7/9 N-terminal domain"/>
    <property type="match status" value="1"/>
</dbReference>
<proteinExistence type="predicted"/>
<dbReference type="Gene3D" id="2.20.110.10">
    <property type="entry name" value="Histone H3 K4-specific methyltransferase SET7/9 N-terminal domain"/>
    <property type="match status" value="1"/>
</dbReference>
<gene>
    <name evidence="1" type="ORF">A4R26_16700</name>
</gene>
<protein>
    <submittedName>
        <fullName evidence="1">Uncharacterized protein</fullName>
    </submittedName>
</protein>
<keyword evidence="2" id="KW-1185">Reference proteome</keyword>
<dbReference type="AlphaFoldDB" id="A0A1V9FZ66"/>